<dbReference type="PROSITE" id="PS50088">
    <property type="entry name" value="ANK_REPEAT"/>
    <property type="match status" value="3"/>
</dbReference>
<proteinExistence type="predicted"/>
<accession>A0A0G4L789</accession>
<dbReference type="PROSITE" id="PS50297">
    <property type="entry name" value="ANK_REP_REGION"/>
    <property type="match status" value="2"/>
</dbReference>
<evidence type="ECO:0000313" key="5">
    <source>
        <dbReference type="EMBL" id="CRK17831.1"/>
    </source>
</evidence>
<keyword evidence="2 3" id="KW-0040">ANK repeat</keyword>
<dbReference type="InterPro" id="IPR036770">
    <property type="entry name" value="Ankyrin_rpt-contain_sf"/>
</dbReference>
<dbReference type="PRINTS" id="PR01415">
    <property type="entry name" value="ANKYRIN"/>
</dbReference>
<feature type="repeat" description="ANK" evidence="3">
    <location>
        <begin position="501"/>
        <end position="533"/>
    </location>
</feature>
<name>A0A0G4L789_VERLO</name>
<dbReference type="PANTHER" id="PTHR24173">
    <property type="entry name" value="ANKYRIN REPEAT CONTAINING"/>
    <property type="match status" value="1"/>
</dbReference>
<evidence type="ECO:0000313" key="6">
    <source>
        <dbReference type="Proteomes" id="UP000045706"/>
    </source>
</evidence>
<protein>
    <submittedName>
        <fullName evidence="5">Uncharacterized protein</fullName>
    </submittedName>
</protein>
<feature type="repeat" description="ANK" evidence="3">
    <location>
        <begin position="631"/>
        <end position="664"/>
    </location>
</feature>
<organism evidence="5 6">
    <name type="scientific">Verticillium longisporum</name>
    <name type="common">Verticillium dahliae var. longisporum</name>
    <dbReference type="NCBI Taxonomy" id="100787"/>
    <lineage>
        <taxon>Eukaryota</taxon>
        <taxon>Fungi</taxon>
        <taxon>Dikarya</taxon>
        <taxon>Ascomycota</taxon>
        <taxon>Pezizomycotina</taxon>
        <taxon>Sordariomycetes</taxon>
        <taxon>Hypocreomycetidae</taxon>
        <taxon>Glomerellales</taxon>
        <taxon>Plectosphaerellaceae</taxon>
        <taxon>Verticillium</taxon>
    </lineage>
</organism>
<dbReference type="Gene3D" id="1.25.40.20">
    <property type="entry name" value="Ankyrin repeat-containing domain"/>
    <property type="match status" value="1"/>
</dbReference>
<evidence type="ECO:0000256" key="2">
    <source>
        <dbReference type="ARBA" id="ARBA00023043"/>
    </source>
</evidence>
<gene>
    <name evidence="5" type="ORF">BN1723_011398</name>
</gene>
<reference evidence="6" key="1">
    <citation type="submission" date="2015-05" db="EMBL/GenBank/DDBJ databases">
        <authorList>
            <person name="Fogelqvist Johan"/>
        </authorList>
    </citation>
    <scope>NUCLEOTIDE SEQUENCE [LARGE SCALE GENOMIC DNA]</scope>
</reference>
<dbReference type="PANTHER" id="PTHR24173:SF74">
    <property type="entry name" value="ANKYRIN REPEAT DOMAIN-CONTAINING PROTEIN 16"/>
    <property type="match status" value="1"/>
</dbReference>
<dbReference type="EMBL" id="CVQI01008335">
    <property type="protein sequence ID" value="CRK17831.1"/>
    <property type="molecule type" value="Genomic_DNA"/>
</dbReference>
<dbReference type="Proteomes" id="UP000045706">
    <property type="component" value="Unassembled WGS sequence"/>
</dbReference>
<evidence type="ECO:0000256" key="3">
    <source>
        <dbReference type="PROSITE-ProRule" id="PRU00023"/>
    </source>
</evidence>
<keyword evidence="1" id="KW-0677">Repeat</keyword>
<evidence type="ECO:0000256" key="4">
    <source>
        <dbReference type="SAM" id="MobiDB-lite"/>
    </source>
</evidence>
<feature type="region of interest" description="Disordered" evidence="4">
    <location>
        <begin position="251"/>
        <end position="272"/>
    </location>
</feature>
<dbReference type="InterPro" id="IPR002110">
    <property type="entry name" value="Ankyrin_rpt"/>
</dbReference>
<dbReference type="Pfam" id="PF12796">
    <property type="entry name" value="Ank_2"/>
    <property type="match status" value="2"/>
</dbReference>
<sequence>RYVDPKSGCSVSVRRVAALVFSLLQPRLLSEKSVLLLAIVFQTKLSYHTSVAEAFSILAGVVGVLDVGSRVSKRLRSLRQAWKNAPHEILQLQNEITNFRVLLCYTRDVCDAADGCSEEDLSNSLERHLTSVNACLGSLECLLNDDNLKEISKMRYWWIQHKNAVILERNRLKEAHRSIRMLCDVFNGKQGSRIKMELIPIHNDLNAAQGQGHETSENFHGVLTRDLAGIEHISHQQTSLVTTIANTLEPQTRESNPAGHAEESFASGTSSPSAAANFSIWVSYRNGSCKRSCVCSCHRVNTTQSRWSTSRLLRKYVGFFFASYTGLPTWAPPFQTHHKSLVPKFKLRLMQRAPLELDSLLASMILRNCDEAWRILIDNPEAAFSQHPDTGDTALHLVLAKSRYFDSYFVTLLIRSGCGVQQENDFGITSGSIIAATILLQQSATATSLAISKVFPIAKLIDNLDLSHITKIILGVQQGDLQSALANLPPWDSLVSGLDATGSTPLHWAAKSNHKEAIGLLVRHGIDVNDPNIYGETALEASMSWIEPDTLRYLIEMSAHIRSQARNVFCIACKYDRDDLAQILVEEYEVDPNEPDAPSLTPLMMGVLNNSFNAVEYLIDLGVNIHIRDTAGLTPLHYAVAFNLHQSFFSLLFAAGADYKESPSGLNILHCAALWAN</sequence>
<dbReference type="SMART" id="SM00248">
    <property type="entry name" value="ANK"/>
    <property type="match status" value="6"/>
</dbReference>
<dbReference type="SUPFAM" id="SSF48403">
    <property type="entry name" value="Ankyrin repeat"/>
    <property type="match status" value="1"/>
</dbReference>
<dbReference type="AlphaFoldDB" id="A0A0G4L789"/>
<feature type="non-terminal residue" evidence="5">
    <location>
        <position position="677"/>
    </location>
</feature>
<evidence type="ECO:0000256" key="1">
    <source>
        <dbReference type="ARBA" id="ARBA00022737"/>
    </source>
</evidence>
<feature type="repeat" description="ANK" evidence="3">
    <location>
        <begin position="598"/>
        <end position="630"/>
    </location>
</feature>
<feature type="non-terminal residue" evidence="5">
    <location>
        <position position="1"/>
    </location>
</feature>